<evidence type="ECO:0000313" key="2">
    <source>
        <dbReference type="EMBL" id="QQP61256.1"/>
    </source>
</evidence>
<dbReference type="InterPro" id="IPR011050">
    <property type="entry name" value="Pectin_lyase_fold/virulence"/>
</dbReference>
<accession>A0A7T8KSH0</accession>
<evidence type="ECO:0000256" key="1">
    <source>
        <dbReference type="SAM" id="Coils"/>
    </source>
</evidence>
<dbReference type="RefSeq" id="WP_224367037.1">
    <property type="nucleotide sequence ID" value="NZ_JABEMJ010000003.1"/>
</dbReference>
<protein>
    <submittedName>
        <fullName evidence="2">Uncharacterized protein</fullName>
    </submittedName>
</protein>
<organism evidence="2">
    <name type="scientific">Campylobacter coli</name>
    <dbReference type="NCBI Taxonomy" id="195"/>
    <lineage>
        <taxon>Bacteria</taxon>
        <taxon>Pseudomonadati</taxon>
        <taxon>Campylobacterota</taxon>
        <taxon>Epsilonproteobacteria</taxon>
        <taxon>Campylobacterales</taxon>
        <taxon>Campylobacteraceae</taxon>
        <taxon>Campylobacter</taxon>
    </lineage>
</organism>
<feature type="coiled-coil region" evidence="1">
    <location>
        <begin position="102"/>
        <end position="139"/>
    </location>
</feature>
<proteinExistence type="predicted"/>
<keyword evidence="1" id="KW-0175">Coiled coil</keyword>
<reference evidence="2" key="1">
    <citation type="journal article" date="2020" name="Vet. Microbiol.">
        <title>Novel insertion sequence ISChh1-like mediating acquisition of optrA gene in foodborne pathogen Campylobacter coli of swine origin.</title>
        <authorList>
            <person name="Tang Y."/>
            <person name="Lai Y."/>
            <person name="Wang X."/>
            <person name="Lei C."/>
            <person name="Li C."/>
            <person name="Kong L."/>
            <person name="Wang Y."/>
            <person name="Wang H."/>
        </authorList>
    </citation>
    <scope>NUCLEOTIDE SEQUENCE</scope>
    <source>
        <strain evidence="2">SH_22</strain>
    </source>
</reference>
<sequence>MADLEQVVNDLNLASQSLQELREKYDGALDLLDNKNTQITGALDSAKSNALQEIQTISDTATSQISQLKNTSLNLVNEAKNTAIEEVNNAVSGIDTSKKEALLAIEQAKAAQEEKITDLEQAKENIITELSEKAKLLTQSLEWTVGEGGKFTNLNDALSEALKYNKSNIITIKLKSGFVFNEKIVFSNANFNNVIISSEDDIVKVNPNNAVFSDTSVSYLFLSNYGITPIIDIKVDLNPLENSNSTKKIVFLGLYQNSRGFITPNKGCMNAVWDAIMVEQASTLLANACVVENSGYDGVFCNQGSIVNISNATIKGSARYGILARQGGYICANSANILEQTQGTLLQCESGIIYANGLVTTGSTATETNITPNQPASYGIIFK</sequence>
<dbReference type="SUPFAM" id="SSF51126">
    <property type="entry name" value="Pectin lyase-like"/>
    <property type="match status" value="1"/>
</dbReference>
<dbReference type="AlphaFoldDB" id="A0A7T8KSH0"/>
<feature type="coiled-coil region" evidence="1">
    <location>
        <begin position="1"/>
        <end position="38"/>
    </location>
</feature>
<name>A0A7T8KSH0_CAMCO</name>
<dbReference type="EMBL" id="MT780493">
    <property type="protein sequence ID" value="QQP61256.1"/>
    <property type="molecule type" value="Genomic_DNA"/>
</dbReference>